<sequence length="154" mass="18001">MTPEVLTTLKRLFMAGQVDASQKYSAQDMLDELNQMEFGKGKKMKALSNPTSHKDIRICFPFYNPGFGQYQIQMYVSICKLQNEAKSVLRIKCILYRGSILHNHWKGVMYGLDPVVLLKELKRLIGDRYHEKEDQECNGKKLYRAFVKVFKVWD</sequence>
<protein>
    <submittedName>
        <fullName evidence="1">Uncharacterized protein</fullName>
    </submittedName>
</protein>
<dbReference type="Proteomes" id="UP000266673">
    <property type="component" value="Unassembled WGS sequence"/>
</dbReference>
<evidence type="ECO:0000313" key="1">
    <source>
        <dbReference type="EMBL" id="RIB28386.1"/>
    </source>
</evidence>
<dbReference type="AlphaFoldDB" id="A0A397W9Z0"/>
<organism evidence="1 2">
    <name type="scientific">Gigaspora rosea</name>
    <dbReference type="NCBI Taxonomy" id="44941"/>
    <lineage>
        <taxon>Eukaryota</taxon>
        <taxon>Fungi</taxon>
        <taxon>Fungi incertae sedis</taxon>
        <taxon>Mucoromycota</taxon>
        <taxon>Glomeromycotina</taxon>
        <taxon>Glomeromycetes</taxon>
        <taxon>Diversisporales</taxon>
        <taxon>Gigasporaceae</taxon>
        <taxon>Gigaspora</taxon>
    </lineage>
</organism>
<evidence type="ECO:0000313" key="2">
    <source>
        <dbReference type="Proteomes" id="UP000266673"/>
    </source>
</evidence>
<dbReference type="EMBL" id="QKWP01000067">
    <property type="protein sequence ID" value="RIB28386.1"/>
    <property type="molecule type" value="Genomic_DNA"/>
</dbReference>
<name>A0A397W9Z0_9GLOM</name>
<gene>
    <name evidence="1" type="ORF">C2G38_2028568</name>
</gene>
<accession>A0A397W9Z0</accession>
<comment type="caution">
    <text evidence="1">The sequence shown here is derived from an EMBL/GenBank/DDBJ whole genome shotgun (WGS) entry which is preliminary data.</text>
</comment>
<proteinExistence type="predicted"/>
<keyword evidence="2" id="KW-1185">Reference proteome</keyword>
<reference evidence="1 2" key="1">
    <citation type="submission" date="2018-06" db="EMBL/GenBank/DDBJ databases">
        <title>Comparative genomics reveals the genomic features of Rhizophagus irregularis, R. cerebriforme, R. diaphanum and Gigaspora rosea, and their symbiotic lifestyle signature.</title>
        <authorList>
            <person name="Morin E."/>
            <person name="San Clemente H."/>
            <person name="Chen E.C.H."/>
            <person name="De La Providencia I."/>
            <person name="Hainaut M."/>
            <person name="Kuo A."/>
            <person name="Kohler A."/>
            <person name="Murat C."/>
            <person name="Tang N."/>
            <person name="Roy S."/>
            <person name="Loubradou J."/>
            <person name="Henrissat B."/>
            <person name="Grigoriev I.V."/>
            <person name="Corradi N."/>
            <person name="Roux C."/>
            <person name="Martin F.M."/>
        </authorList>
    </citation>
    <scope>NUCLEOTIDE SEQUENCE [LARGE SCALE GENOMIC DNA]</scope>
    <source>
        <strain evidence="1 2">DAOM 194757</strain>
    </source>
</reference>